<feature type="domain" description="HNH" evidence="1">
    <location>
        <begin position="40"/>
        <end position="91"/>
    </location>
</feature>
<dbReference type="GO" id="GO:0008270">
    <property type="term" value="F:zinc ion binding"/>
    <property type="evidence" value="ECO:0007669"/>
    <property type="project" value="InterPro"/>
</dbReference>
<protein>
    <submittedName>
        <fullName evidence="2">HNH endonuclease</fullName>
    </submittedName>
</protein>
<keyword evidence="2" id="KW-0378">Hydrolase</keyword>
<keyword evidence="2" id="KW-0255">Endonuclease</keyword>
<dbReference type="Gene3D" id="3.40.50.300">
    <property type="entry name" value="P-loop containing nucleotide triphosphate hydrolases"/>
    <property type="match status" value="1"/>
</dbReference>
<dbReference type="InterPro" id="IPR002711">
    <property type="entry name" value="HNH"/>
</dbReference>
<evidence type="ECO:0000259" key="1">
    <source>
        <dbReference type="Pfam" id="PF01844"/>
    </source>
</evidence>
<dbReference type="InterPro" id="IPR003615">
    <property type="entry name" value="HNH_nuc"/>
</dbReference>
<dbReference type="GO" id="GO:0004519">
    <property type="term" value="F:endonuclease activity"/>
    <property type="evidence" value="ECO:0007669"/>
    <property type="project" value="UniProtKB-KW"/>
</dbReference>
<organism evidence="2">
    <name type="scientific">Siphoviridae sp. ctkyH28</name>
    <dbReference type="NCBI Taxonomy" id="2827585"/>
    <lineage>
        <taxon>Viruses</taxon>
        <taxon>Duplodnaviria</taxon>
        <taxon>Heunggongvirae</taxon>
        <taxon>Uroviricota</taxon>
        <taxon>Caudoviricetes</taxon>
    </lineage>
</organism>
<dbReference type="CDD" id="cd00085">
    <property type="entry name" value="HNHc"/>
    <property type="match status" value="1"/>
</dbReference>
<keyword evidence="2" id="KW-0540">Nuclease</keyword>
<evidence type="ECO:0000313" key="2">
    <source>
        <dbReference type="EMBL" id="DAD71177.1"/>
    </source>
</evidence>
<accession>A0A8S5LMH4</accession>
<dbReference type="InterPro" id="IPR027417">
    <property type="entry name" value="P-loop_NTPase"/>
</dbReference>
<reference evidence="2" key="1">
    <citation type="journal article" date="2021" name="Proc. Natl. Acad. Sci. U.S.A.">
        <title>A Catalog of Tens of Thousands of Viruses from Human Metagenomes Reveals Hidden Associations with Chronic Diseases.</title>
        <authorList>
            <person name="Tisza M.J."/>
            <person name="Buck C.B."/>
        </authorList>
    </citation>
    <scope>NUCLEOTIDE SEQUENCE</scope>
    <source>
        <strain evidence="2">CtkyH28</strain>
    </source>
</reference>
<proteinExistence type="predicted"/>
<dbReference type="EMBL" id="BK015877">
    <property type="protein sequence ID" value="DAD71177.1"/>
    <property type="molecule type" value="Genomic_DNA"/>
</dbReference>
<dbReference type="GO" id="GO:0003676">
    <property type="term" value="F:nucleic acid binding"/>
    <property type="evidence" value="ECO:0007669"/>
    <property type="project" value="InterPro"/>
</dbReference>
<sequence>MERRIMTANNLSAFYRSKEWENLRQIIRLSRVDENGQNLCDHCGKPIVKAYDCIAHHKVELTEGNFRDTSISLNPDNIALVHHMCHNAIHEKIGYKVPKVYIIWGSPLSGKSTYVQSVAKYGDIILDMDKLWCAISGRPEYEKPNRIRENVFALRDYILSMIEQRRGFWQTAYVVGGYALPSERERLANRLNAECVFIDTTKEECLLRLAECHDGRKSAEWEKYISDWWETYERFHTP</sequence>
<dbReference type="Pfam" id="PF01844">
    <property type="entry name" value="HNH"/>
    <property type="match status" value="1"/>
</dbReference>
<dbReference type="SUPFAM" id="SSF52540">
    <property type="entry name" value="P-loop containing nucleoside triphosphate hydrolases"/>
    <property type="match status" value="1"/>
</dbReference>
<name>A0A8S5LMH4_9CAUD</name>